<name>A0ACC0VM43_9STRA</name>
<evidence type="ECO:0000313" key="2">
    <source>
        <dbReference type="Proteomes" id="UP001163321"/>
    </source>
</evidence>
<evidence type="ECO:0000313" key="1">
    <source>
        <dbReference type="EMBL" id="KAI9907524.1"/>
    </source>
</evidence>
<dbReference type="EMBL" id="CM047587">
    <property type="protein sequence ID" value="KAI9907524.1"/>
    <property type="molecule type" value="Genomic_DNA"/>
</dbReference>
<keyword evidence="2" id="KW-1185">Reference proteome</keyword>
<comment type="caution">
    <text evidence="1">The sequence shown here is derived from an EMBL/GenBank/DDBJ whole genome shotgun (WGS) entry which is preliminary data.</text>
</comment>
<protein>
    <submittedName>
        <fullName evidence="1">Uncharacterized protein</fullName>
    </submittedName>
</protein>
<reference evidence="1 2" key="1">
    <citation type="journal article" date="2022" name="bioRxiv">
        <title>The genome of the oomycete Peronosclerospora sorghi, a cosmopolitan pathogen of maize and sorghum, is inflated with dispersed pseudogenes.</title>
        <authorList>
            <person name="Fletcher K."/>
            <person name="Martin F."/>
            <person name="Isakeit T."/>
            <person name="Cavanaugh K."/>
            <person name="Magill C."/>
            <person name="Michelmore R."/>
        </authorList>
    </citation>
    <scope>NUCLEOTIDE SEQUENCE [LARGE SCALE GENOMIC DNA]</scope>
    <source>
        <strain evidence="1">P6</strain>
    </source>
</reference>
<gene>
    <name evidence="1" type="ORF">PsorP6_003038</name>
</gene>
<dbReference type="Proteomes" id="UP001163321">
    <property type="component" value="Chromosome 8"/>
</dbReference>
<organism evidence="1 2">
    <name type="scientific">Peronosclerospora sorghi</name>
    <dbReference type="NCBI Taxonomy" id="230839"/>
    <lineage>
        <taxon>Eukaryota</taxon>
        <taxon>Sar</taxon>
        <taxon>Stramenopiles</taxon>
        <taxon>Oomycota</taxon>
        <taxon>Peronosporomycetes</taxon>
        <taxon>Peronosporales</taxon>
        <taxon>Peronosporaceae</taxon>
        <taxon>Peronosclerospora</taxon>
    </lineage>
</organism>
<proteinExistence type="predicted"/>
<accession>A0ACC0VM43</accession>
<sequence>MALGQKRLVQARRNLLARTNVRDTIDTRHDCLFHDLARDITREKLRMFFPPCVIEQFQELDAARARRPFQTRLDLLHARHIEGSIVFHFGQYLGRDTHVHIVGPSSWDKIHLGATSAISTKRCIVLQAIAGSILVNWNVRHVLCRVRRLERALELKAHTQCQERIIRALPPRAIAFTQWIPRGRKDLVPMRFGKCHTLIERALVDTKDIGKMDFHPTQSMLPQGLPVTKDEQASRQVRAQVIEVRWDRVHTATKIQIIRKVELRFILKFLCHLKLVQRITAQRVELPPHQWSFPPTAGDNGNPEASKYMDGFLANSGLLGSGRGISVRVGKSPKFPPSSQI</sequence>